<comment type="subcellular location">
    <subcellularLocation>
        <location evidence="11">Cell membrane</location>
        <topology evidence="11">Single-pass membrane protein</topology>
    </subcellularLocation>
</comment>
<keyword evidence="5 11" id="KW-0547">Nucleotide-binding</keyword>
<keyword evidence="10 11" id="KW-0472">Membrane</keyword>
<dbReference type="GO" id="GO:0016787">
    <property type="term" value="F:hydrolase activity"/>
    <property type="evidence" value="ECO:0007669"/>
    <property type="project" value="UniProtKB-KW"/>
</dbReference>
<evidence type="ECO:0000256" key="2">
    <source>
        <dbReference type="ARBA" id="ARBA00022475"/>
    </source>
</evidence>
<evidence type="ECO:0000256" key="10">
    <source>
        <dbReference type="ARBA" id="ARBA00023136"/>
    </source>
</evidence>
<evidence type="ECO:0000256" key="6">
    <source>
        <dbReference type="ARBA" id="ARBA00022840"/>
    </source>
</evidence>
<dbReference type="GO" id="GO:0005524">
    <property type="term" value="F:ATP binding"/>
    <property type="evidence" value="ECO:0007669"/>
    <property type="project" value="UniProtKB-UniRule"/>
</dbReference>
<keyword evidence="3 11" id="KW-0633">Potassium transport</keyword>
<evidence type="ECO:0000256" key="7">
    <source>
        <dbReference type="ARBA" id="ARBA00022958"/>
    </source>
</evidence>
<keyword evidence="4 11" id="KW-0812">Transmembrane</keyword>
<dbReference type="RefSeq" id="WP_011176956.1">
    <property type="nucleotide sequence ID" value="NC_005877.1"/>
</dbReference>
<keyword evidence="7 11" id="KW-0630">Potassium</keyword>
<keyword evidence="6 11" id="KW-0067">ATP-binding</keyword>
<dbReference type="AlphaFoldDB" id="Q6L2R2"/>
<dbReference type="GeneID" id="2845260"/>
<dbReference type="NCBIfam" id="NF001454">
    <property type="entry name" value="PRK00315.1"/>
    <property type="match status" value="1"/>
</dbReference>
<proteinExistence type="inferred from homology"/>
<evidence type="ECO:0000256" key="11">
    <source>
        <dbReference type="HAMAP-Rule" id="MF_00276"/>
    </source>
</evidence>
<evidence type="ECO:0000256" key="8">
    <source>
        <dbReference type="ARBA" id="ARBA00022989"/>
    </source>
</evidence>
<keyword evidence="9 11" id="KW-0406">Ion transport</keyword>
<dbReference type="GO" id="GO:0008556">
    <property type="term" value="F:P-type potassium transmembrane transporter activity"/>
    <property type="evidence" value="ECO:0007669"/>
    <property type="project" value="InterPro"/>
</dbReference>
<dbReference type="KEGG" id="pto:PTO0155"/>
<keyword evidence="2 11" id="KW-1003">Cell membrane</keyword>
<evidence type="ECO:0000256" key="1">
    <source>
        <dbReference type="ARBA" id="ARBA00022448"/>
    </source>
</evidence>
<protein>
    <recommendedName>
        <fullName evidence="11">Potassium-transporting ATPase KdpC subunit</fullName>
    </recommendedName>
    <alternativeName>
        <fullName evidence="11">ATP phosphohydrolase [potassium-transporting] C chain</fullName>
    </alternativeName>
    <alternativeName>
        <fullName evidence="11">Potassium-binding and translocating subunit C</fullName>
    </alternativeName>
    <alternativeName>
        <fullName evidence="11">Potassium-translocating ATPase C chain</fullName>
    </alternativeName>
</protein>
<dbReference type="HAMAP" id="MF_00276">
    <property type="entry name" value="KdpC"/>
    <property type="match status" value="1"/>
</dbReference>
<evidence type="ECO:0000256" key="3">
    <source>
        <dbReference type="ARBA" id="ARBA00022538"/>
    </source>
</evidence>
<dbReference type="Proteomes" id="UP000000438">
    <property type="component" value="Chromosome"/>
</dbReference>
<name>Q6L2R2_PICTO</name>
<comment type="function">
    <text evidence="11">Part of the high-affinity ATP-driven potassium transport (or Kdp) system, which catalyzes the hydrolysis of ATP coupled with the electrogenic transport of potassium into the cytoplasm. This subunit acts as a catalytic chaperone that increases the ATP-binding affinity of the ATP-hydrolyzing subunit KdpB by the formation of a transient KdpB/KdpC/ATP ternary complex.</text>
</comment>
<evidence type="ECO:0000256" key="9">
    <source>
        <dbReference type="ARBA" id="ARBA00023065"/>
    </source>
</evidence>
<dbReference type="eggNOG" id="arCOG04805">
    <property type="taxonomic scope" value="Archaea"/>
</dbReference>
<dbReference type="PANTHER" id="PTHR30042">
    <property type="entry name" value="POTASSIUM-TRANSPORTING ATPASE C CHAIN"/>
    <property type="match status" value="1"/>
</dbReference>
<reference evidence="12 13" key="1">
    <citation type="journal article" date="2004" name="Proc. Natl. Acad. Sci. U.S.A.">
        <title>Genome sequence of Picrophilus torridus and its implications for life around pH 0.</title>
        <authorList>
            <person name="Futterer O."/>
            <person name="Angelov A."/>
            <person name="Liesegang H."/>
            <person name="Gottschalk G."/>
            <person name="Schleper C."/>
            <person name="Schepers B."/>
            <person name="Dock C."/>
            <person name="Antranikian G."/>
            <person name="Liebl W."/>
        </authorList>
    </citation>
    <scope>NUCLEOTIDE SEQUENCE [LARGE SCALE GENOMIC DNA]</scope>
    <source>
        <strain evidence="13">ATCC 700027 / DSM 9790 / JCM 10055 / NBRC 100828</strain>
    </source>
</reference>
<dbReference type="InParanoid" id="Q6L2R2"/>
<evidence type="ECO:0000313" key="13">
    <source>
        <dbReference type="Proteomes" id="UP000000438"/>
    </source>
</evidence>
<evidence type="ECO:0000256" key="4">
    <source>
        <dbReference type="ARBA" id="ARBA00022692"/>
    </source>
</evidence>
<dbReference type="OrthoDB" id="8035at2157"/>
<dbReference type="STRING" id="263820.PTO0155"/>
<evidence type="ECO:0000313" key="12">
    <source>
        <dbReference type="EMBL" id="AAT42740.1"/>
    </source>
</evidence>
<comment type="similarity">
    <text evidence="11">Belongs to the KdpC family.</text>
</comment>
<evidence type="ECO:0000256" key="5">
    <source>
        <dbReference type="ARBA" id="ARBA00022741"/>
    </source>
</evidence>
<dbReference type="HOGENOM" id="CLU_077094_1_0_2"/>
<organism evidence="12 13">
    <name type="scientific">Picrophilus torridus (strain ATCC 700027 / DSM 9790 / JCM 10055 / NBRC 100828 / KAW 2/3)</name>
    <dbReference type="NCBI Taxonomy" id="1122961"/>
    <lineage>
        <taxon>Archaea</taxon>
        <taxon>Methanobacteriati</taxon>
        <taxon>Thermoplasmatota</taxon>
        <taxon>Thermoplasmata</taxon>
        <taxon>Thermoplasmatales</taxon>
        <taxon>Picrophilaceae</taxon>
        <taxon>Picrophilus</taxon>
    </lineage>
</organism>
<dbReference type="PaxDb" id="263820-PTO0155"/>
<sequence length="211" mass="23732">MVKRVFKAIVLSIIVMLIAGFAFPAIASLITEETLPFYSNGHPVTVDNKVVDSYLLAEAFNNSVFFQPRPSAINYNLSCSGAYSYSLTNPEVYNITKNDLKKFAEYNHVNESKIPSAMVSYSGSGLDPSIPLNGAELQVNRIANAIYNMAKNKSVDLNISSIKAFLLNIINRDKRMNFPIFGTYYVNVVRLNFDIIYYLMDKHIINNSFLE</sequence>
<dbReference type="Pfam" id="PF02669">
    <property type="entry name" value="KdpC"/>
    <property type="match status" value="1"/>
</dbReference>
<dbReference type="GO" id="GO:0005886">
    <property type="term" value="C:plasma membrane"/>
    <property type="evidence" value="ECO:0007669"/>
    <property type="project" value="UniProtKB-SubCell"/>
</dbReference>
<comment type="subunit">
    <text evidence="11">The system is composed of three essential subunits: KdpA, KdpB and KdpC.</text>
</comment>
<gene>
    <name evidence="11" type="primary">kdpC</name>
    <name evidence="12" type="ordered locus">PTO0155</name>
</gene>
<dbReference type="PANTHER" id="PTHR30042:SF2">
    <property type="entry name" value="POTASSIUM-TRANSPORTING ATPASE KDPC SUBUNIT"/>
    <property type="match status" value="1"/>
</dbReference>
<dbReference type="EMBL" id="AE017261">
    <property type="protein sequence ID" value="AAT42740.1"/>
    <property type="molecule type" value="Genomic_DNA"/>
</dbReference>
<keyword evidence="1 11" id="KW-0813">Transport</keyword>
<accession>Q6L2R2</accession>
<dbReference type="InterPro" id="IPR003820">
    <property type="entry name" value="KdpC"/>
</dbReference>
<keyword evidence="12" id="KW-0378">Hydrolase</keyword>
<keyword evidence="8 11" id="KW-1133">Transmembrane helix</keyword>